<feature type="domain" description="O-antigen ligase-related" evidence="6">
    <location>
        <begin position="226"/>
        <end position="373"/>
    </location>
</feature>
<feature type="transmembrane region" description="Helical" evidence="5">
    <location>
        <begin position="111"/>
        <end position="131"/>
    </location>
</feature>
<keyword evidence="7" id="KW-0436">Ligase</keyword>
<reference evidence="7 8" key="1">
    <citation type="submission" date="2020-03" db="EMBL/GenBank/DDBJ databases">
        <title>Genomic Encyclopedia of Type Strains, Phase IV (KMG-IV): sequencing the most valuable type-strain genomes for metagenomic binning, comparative biology and taxonomic classification.</title>
        <authorList>
            <person name="Goeker M."/>
        </authorList>
    </citation>
    <scope>NUCLEOTIDE SEQUENCE [LARGE SCALE GENOMIC DNA]</scope>
    <source>
        <strain evidence="7 8">DSM 4733</strain>
    </source>
</reference>
<dbReference type="GO" id="GO:0016020">
    <property type="term" value="C:membrane"/>
    <property type="evidence" value="ECO:0007669"/>
    <property type="project" value="UniProtKB-SubCell"/>
</dbReference>
<feature type="transmembrane region" description="Helical" evidence="5">
    <location>
        <begin position="320"/>
        <end position="340"/>
    </location>
</feature>
<comment type="caution">
    <text evidence="7">The sequence shown here is derived from an EMBL/GenBank/DDBJ whole genome shotgun (WGS) entry which is preliminary data.</text>
</comment>
<sequence length="453" mass="48507">MHLWVLLGFLVLLALTGGGSRADIPALVVLRPAAALALGFGLWFLTPEGARRYRFLLAYVSAVALVVAIQLVPLPPAIWQMFPGRAIAVEVDRAAGLTGLWRPLSLVPNQTWNALFSLLVPASVLLLCIGVQREQRFLVLPLLIGVGVISGVLGLMQVIGPPDGPLYFYRITNNGFAVGLFANRNHQAIYIACLFPMLAIYAASASERATLAQQRTRFWLCVGAGLLLLPLLLVAGSRLGLIVGVIGLVSIPMLYTPPSGRSSSLSSRRRWWYAAGSLVVVALGALTVFLSRGIAIQRLLSGNVGDDARVPLWQASMTMLGTYFPFGSGFGSFAEVYGIYESDGALQPTYGNHAHNELLEVALTGGVLGIVLMLVGVVAWALASWRVFRRPLREGRDVAFGRLASVVMLILGVSSVTDYPLRTPFLAGVLAIAAIWLCAGAFPSSSRTSKRSV</sequence>
<accession>A0A7X5UXA4</accession>
<evidence type="ECO:0000256" key="1">
    <source>
        <dbReference type="ARBA" id="ARBA00004141"/>
    </source>
</evidence>
<feature type="transmembrane region" description="Helical" evidence="5">
    <location>
        <begin position="53"/>
        <end position="72"/>
    </location>
</feature>
<evidence type="ECO:0000256" key="4">
    <source>
        <dbReference type="ARBA" id="ARBA00023136"/>
    </source>
</evidence>
<evidence type="ECO:0000256" key="3">
    <source>
        <dbReference type="ARBA" id="ARBA00022989"/>
    </source>
</evidence>
<name>A0A7X5UXA4_9SPHN</name>
<proteinExistence type="predicted"/>
<feature type="transmembrane region" description="Helical" evidence="5">
    <location>
        <begin position="28"/>
        <end position="46"/>
    </location>
</feature>
<keyword evidence="3 5" id="KW-1133">Transmembrane helix</keyword>
<feature type="transmembrane region" description="Helical" evidence="5">
    <location>
        <begin position="138"/>
        <end position="159"/>
    </location>
</feature>
<evidence type="ECO:0000256" key="2">
    <source>
        <dbReference type="ARBA" id="ARBA00022692"/>
    </source>
</evidence>
<evidence type="ECO:0000259" key="6">
    <source>
        <dbReference type="Pfam" id="PF04932"/>
    </source>
</evidence>
<feature type="transmembrane region" description="Helical" evidence="5">
    <location>
        <begin position="271"/>
        <end position="290"/>
    </location>
</feature>
<dbReference type="InterPro" id="IPR007016">
    <property type="entry name" value="O-antigen_ligase-rel_domated"/>
</dbReference>
<gene>
    <name evidence="7" type="ORF">FHR20_000556</name>
</gene>
<protein>
    <submittedName>
        <fullName evidence="7">O-antigen ligase</fullName>
    </submittedName>
</protein>
<feature type="transmembrane region" description="Helical" evidence="5">
    <location>
        <begin position="367"/>
        <end position="388"/>
    </location>
</feature>
<dbReference type="AlphaFoldDB" id="A0A7X5UXA4"/>
<keyword evidence="4 5" id="KW-0472">Membrane</keyword>
<feature type="transmembrane region" description="Helical" evidence="5">
    <location>
        <begin position="400"/>
        <end position="417"/>
    </location>
</feature>
<feature type="transmembrane region" description="Helical" evidence="5">
    <location>
        <begin position="423"/>
        <end position="442"/>
    </location>
</feature>
<dbReference type="GO" id="GO:0016874">
    <property type="term" value="F:ligase activity"/>
    <property type="evidence" value="ECO:0007669"/>
    <property type="project" value="UniProtKB-KW"/>
</dbReference>
<dbReference type="PANTHER" id="PTHR37422">
    <property type="entry name" value="TEICHURONIC ACID BIOSYNTHESIS PROTEIN TUAE"/>
    <property type="match status" value="1"/>
</dbReference>
<dbReference type="PANTHER" id="PTHR37422:SF21">
    <property type="entry name" value="EXOQ-LIKE PROTEIN"/>
    <property type="match status" value="1"/>
</dbReference>
<feature type="transmembrane region" description="Helical" evidence="5">
    <location>
        <begin position="218"/>
        <end position="251"/>
    </location>
</feature>
<evidence type="ECO:0000313" key="8">
    <source>
        <dbReference type="Proteomes" id="UP000564677"/>
    </source>
</evidence>
<keyword evidence="8" id="KW-1185">Reference proteome</keyword>
<evidence type="ECO:0000313" key="7">
    <source>
        <dbReference type="EMBL" id="NIJ63625.1"/>
    </source>
</evidence>
<feature type="transmembrane region" description="Helical" evidence="5">
    <location>
        <begin position="188"/>
        <end position="206"/>
    </location>
</feature>
<dbReference type="EMBL" id="JAASQV010000001">
    <property type="protein sequence ID" value="NIJ63625.1"/>
    <property type="molecule type" value="Genomic_DNA"/>
</dbReference>
<dbReference type="InterPro" id="IPR051533">
    <property type="entry name" value="WaaL-like"/>
</dbReference>
<comment type="subcellular location">
    <subcellularLocation>
        <location evidence="1">Membrane</location>
        <topology evidence="1">Multi-pass membrane protein</topology>
    </subcellularLocation>
</comment>
<dbReference type="Proteomes" id="UP000564677">
    <property type="component" value="Unassembled WGS sequence"/>
</dbReference>
<keyword evidence="2 5" id="KW-0812">Transmembrane</keyword>
<organism evidence="7 8">
    <name type="scientific">Sphingomonas leidyi</name>
    <dbReference type="NCBI Taxonomy" id="68569"/>
    <lineage>
        <taxon>Bacteria</taxon>
        <taxon>Pseudomonadati</taxon>
        <taxon>Pseudomonadota</taxon>
        <taxon>Alphaproteobacteria</taxon>
        <taxon>Sphingomonadales</taxon>
        <taxon>Sphingomonadaceae</taxon>
        <taxon>Sphingomonas</taxon>
    </lineage>
</organism>
<dbReference type="Pfam" id="PF04932">
    <property type="entry name" value="Wzy_C"/>
    <property type="match status" value="1"/>
</dbReference>
<evidence type="ECO:0000256" key="5">
    <source>
        <dbReference type="SAM" id="Phobius"/>
    </source>
</evidence>